<evidence type="ECO:0000313" key="4">
    <source>
        <dbReference type="EMBL" id="KIH57982.1"/>
    </source>
</evidence>
<dbReference type="GO" id="GO:0000775">
    <property type="term" value="C:chromosome, centromeric region"/>
    <property type="evidence" value="ECO:0007669"/>
    <property type="project" value="TreeGrafter"/>
</dbReference>
<dbReference type="GO" id="GO:0000785">
    <property type="term" value="C:chromatin"/>
    <property type="evidence" value="ECO:0007669"/>
    <property type="project" value="TreeGrafter"/>
</dbReference>
<dbReference type="OrthoDB" id="5199543at2759"/>
<proteinExistence type="inferred from homology"/>
<name>A0A0C2D7A3_9BILA</name>
<keyword evidence="3" id="KW-0235">DNA replication</keyword>
<dbReference type="EMBL" id="KN733684">
    <property type="protein sequence ID" value="KIH57982.1"/>
    <property type="molecule type" value="Genomic_DNA"/>
</dbReference>
<evidence type="ECO:0000313" key="5">
    <source>
        <dbReference type="Proteomes" id="UP000054047"/>
    </source>
</evidence>
<dbReference type="Pfam" id="PF09724">
    <property type="entry name" value="Dcc1"/>
    <property type="match status" value="1"/>
</dbReference>
<dbReference type="AlphaFoldDB" id="A0A0C2D7A3"/>
<reference evidence="4 5" key="1">
    <citation type="submission" date="2013-12" db="EMBL/GenBank/DDBJ databases">
        <title>Draft genome of the parsitic nematode Ancylostoma duodenale.</title>
        <authorList>
            <person name="Mitreva M."/>
        </authorList>
    </citation>
    <scope>NUCLEOTIDE SEQUENCE [LARGE SCALE GENOMIC DNA]</scope>
    <source>
        <strain evidence="4 5">Zhejiang</strain>
    </source>
</reference>
<evidence type="ECO:0000256" key="2">
    <source>
        <dbReference type="ARBA" id="ARBA00017682"/>
    </source>
</evidence>
<gene>
    <name evidence="4" type="ORF">ANCDUO_11822</name>
</gene>
<protein>
    <recommendedName>
        <fullName evidence="2">Sister chromatid cohesion protein DCC1</fullName>
    </recommendedName>
</protein>
<dbReference type="GO" id="GO:0034088">
    <property type="term" value="P:maintenance of mitotic sister chromatid cohesion"/>
    <property type="evidence" value="ECO:0007669"/>
    <property type="project" value="TreeGrafter"/>
</dbReference>
<comment type="similarity">
    <text evidence="1">Belongs to the DCC1 family.</text>
</comment>
<organism evidence="4 5">
    <name type="scientific">Ancylostoma duodenale</name>
    <dbReference type="NCBI Taxonomy" id="51022"/>
    <lineage>
        <taxon>Eukaryota</taxon>
        <taxon>Metazoa</taxon>
        <taxon>Ecdysozoa</taxon>
        <taxon>Nematoda</taxon>
        <taxon>Chromadorea</taxon>
        <taxon>Rhabditida</taxon>
        <taxon>Rhabditina</taxon>
        <taxon>Rhabditomorpha</taxon>
        <taxon>Strongyloidea</taxon>
        <taxon>Ancylostomatidae</taxon>
        <taxon>Ancylostomatinae</taxon>
        <taxon>Ancylostoma</taxon>
    </lineage>
</organism>
<dbReference type="GO" id="GO:0006260">
    <property type="term" value="P:DNA replication"/>
    <property type="evidence" value="ECO:0007669"/>
    <property type="project" value="UniProtKB-KW"/>
</dbReference>
<evidence type="ECO:0000256" key="1">
    <source>
        <dbReference type="ARBA" id="ARBA00007017"/>
    </source>
</evidence>
<accession>A0A0C2D7A3</accession>
<dbReference type="Proteomes" id="UP000054047">
    <property type="component" value="Unassembled WGS sequence"/>
</dbReference>
<dbReference type="InterPro" id="IPR019128">
    <property type="entry name" value="Dcc1"/>
</dbReference>
<dbReference type="GO" id="GO:0031390">
    <property type="term" value="C:Ctf18 RFC-like complex"/>
    <property type="evidence" value="ECO:0007669"/>
    <property type="project" value="InterPro"/>
</dbReference>
<sequence>MPDITRNPDTIQKHPFVVWMELFVQRKKRVQEIDENTPFAREKKAREDVRAAVPLHSLEHVKSFLKIVREDENVMGEIQQLRFTSKFPLYDYKLIQVPKEMLKDVLEGEKLVFRGLAEDSPVICTGTATFSIKEVETSNSMFLTPTLKASTEVNDTKEKFITDTPINSLCHHYLELEKVPCVTPFRLRELLHRNELHWDWPSEDSQTDTYSRDDLLGYVQMSEKEMCALLADMPVVEHNGKLRWLSLELRRKFLTILTDAFDADEHPSIQITNLSASSLRAYLPQNITDQIIAWFLNSMCTKSDSDSYNVDPAPFVHEIAAHVLQGPFRRIEMRNFEKTMDTVLPCGITMEPAHLLGISVRSEDVRETYISYLSPEDLPEDTRERLRVLFSLQKTWTIDEITPYLKDICADSRAMRVLLINFCYSMDLPSEEIWENIDYPPFTNHHFYFNSLDAKRIEGEVWKWIFENSIFFPNRCCIYYWGFFRIHKSTFHDT</sequence>
<evidence type="ECO:0000256" key="3">
    <source>
        <dbReference type="ARBA" id="ARBA00022705"/>
    </source>
</evidence>
<keyword evidence="5" id="KW-1185">Reference proteome</keyword>
<dbReference type="PANTHER" id="PTHR13395:SF6">
    <property type="entry name" value="SISTER CHROMATID COHESION PROTEIN DCC1"/>
    <property type="match status" value="1"/>
</dbReference>
<dbReference type="PANTHER" id="PTHR13395">
    <property type="entry name" value="SISTER CHROMATID COHESION PROTEIN DCC1-RELATED"/>
    <property type="match status" value="1"/>
</dbReference>